<evidence type="ECO:0000313" key="2">
    <source>
        <dbReference type="Proteomes" id="UP001569414"/>
    </source>
</evidence>
<dbReference type="RefSeq" id="WP_371844868.1">
    <property type="nucleotide sequence ID" value="NZ_JBGMEL010000027.1"/>
</dbReference>
<organism evidence="1 2">
    <name type="scientific">Microbulbifer echini</name>
    <dbReference type="NCBI Taxonomy" id="1529067"/>
    <lineage>
        <taxon>Bacteria</taxon>
        <taxon>Pseudomonadati</taxon>
        <taxon>Pseudomonadota</taxon>
        <taxon>Gammaproteobacteria</taxon>
        <taxon>Cellvibrionales</taxon>
        <taxon>Microbulbiferaceae</taxon>
        <taxon>Microbulbifer</taxon>
    </lineage>
</organism>
<reference evidence="1 2" key="1">
    <citation type="submission" date="2024-08" db="EMBL/GenBank/DDBJ databases">
        <authorList>
            <person name="Ishaq N."/>
        </authorList>
    </citation>
    <scope>NUCLEOTIDE SEQUENCE [LARGE SCALE GENOMIC DNA]</scope>
    <source>
        <strain evidence="1 2">JCM 30400</strain>
    </source>
</reference>
<dbReference type="Proteomes" id="UP001569414">
    <property type="component" value="Unassembled WGS sequence"/>
</dbReference>
<keyword evidence="2" id="KW-1185">Reference proteome</keyword>
<dbReference type="EMBL" id="JBGMEL010000027">
    <property type="protein sequence ID" value="MFA0792481.1"/>
    <property type="molecule type" value="Genomic_DNA"/>
</dbReference>
<sequence length="103" mass="11505">MNKIIFVFFSCCVVACTPSTRYVKSESSARNDFENDNLSLASSGYIGCPASEIIISGVDVRSYDDAKSWKATCRNKSFYCSEISYYRTAYPEMAVQLSCAEEI</sequence>
<accession>A0ABV4NTY3</accession>
<name>A0ABV4NTY3_9GAMM</name>
<comment type="caution">
    <text evidence="1">The sequence shown here is derived from an EMBL/GenBank/DDBJ whole genome shotgun (WGS) entry which is preliminary data.</text>
</comment>
<evidence type="ECO:0000313" key="1">
    <source>
        <dbReference type="EMBL" id="MFA0792481.1"/>
    </source>
</evidence>
<protein>
    <recommendedName>
        <fullName evidence="3">Lipoprotein</fullName>
    </recommendedName>
</protein>
<gene>
    <name evidence="1" type="ORF">ACCI51_18235</name>
</gene>
<evidence type="ECO:0008006" key="3">
    <source>
        <dbReference type="Google" id="ProtNLM"/>
    </source>
</evidence>
<proteinExistence type="predicted"/>